<dbReference type="Pfam" id="PF00147">
    <property type="entry name" value="Fibrinogen_C"/>
    <property type="match status" value="1"/>
</dbReference>
<reference evidence="1 2" key="1">
    <citation type="submission" date="2017-06" db="EMBL/GenBank/DDBJ databases">
        <title>Aedes aegypti genome working group (AGWG) sequencing and assembly.</title>
        <authorList>
            <consortium name="Aedes aegypti Genome Working Group (AGWG)"/>
            <person name="Matthews B.J."/>
        </authorList>
    </citation>
    <scope>NUCLEOTIDE SEQUENCE [LARGE SCALE GENOMIC DNA]</scope>
    <source>
        <strain evidence="1 2">LVP_AGWG</strain>
    </source>
</reference>
<evidence type="ECO:0000313" key="1">
    <source>
        <dbReference type="EnsemblMetazoa" id="AAEL022887-PA"/>
    </source>
</evidence>
<reference evidence="1" key="2">
    <citation type="submission" date="2020-05" db="UniProtKB">
        <authorList>
            <consortium name="EnsemblMetazoa"/>
        </authorList>
    </citation>
    <scope>IDENTIFICATION</scope>
    <source>
        <strain evidence="1">LVP_AGWG</strain>
    </source>
</reference>
<name>A0A6I8U304_AEDAE</name>
<dbReference type="SMART" id="SM00186">
    <property type="entry name" value="FBG"/>
    <property type="match status" value="1"/>
</dbReference>
<proteinExistence type="predicted"/>
<dbReference type="InterPro" id="IPR014716">
    <property type="entry name" value="Fibrinogen_a/b/g_C_1"/>
</dbReference>
<dbReference type="InterPro" id="IPR050373">
    <property type="entry name" value="Fibrinogen_C-term_domain"/>
</dbReference>
<dbReference type="EnsemblMetazoa" id="AAEL022887-RA">
    <property type="protein sequence ID" value="AAEL022887-PA"/>
    <property type="gene ID" value="AAEL022887"/>
</dbReference>
<keyword evidence="2" id="KW-1185">Reference proteome</keyword>
<protein>
    <submittedName>
        <fullName evidence="1">Uncharacterized protein</fullName>
    </submittedName>
</protein>
<dbReference type="AlphaFoldDB" id="A0A6I8U304"/>
<dbReference type="SUPFAM" id="SSF56496">
    <property type="entry name" value="Fibrinogen C-terminal domain-like"/>
    <property type="match status" value="1"/>
</dbReference>
<dbReference type="Gene3D" id="3.90.215.10">
    <property type="entry name" value="Gamma Fibrinogen, chain A, domain 1"/>
    <property type="match status" value="1"/>
</dbReference>
<dbReference type="PANTHER" id="PTHR19143">
    <property type="entry name" value="FIBRINOGEN/TENASCIN/ANGIOPOEITIN"/>
    <property type="match status" value="1"/>
</dbReference>
<sequence length="136" mass="15771">MQRSKAEEDIGEDTCCIRSPRKNLFEGYCEQDKFDGGGLVIQYRFNGSVDFYRGWKDTGTVWCNWRRILVGPGKTVHRSNEGQNFTLMIEMEDFNGGYAYAKYDRFEIGSEEEWYSLKRLGSYSGTCGRWMLYSAG</sequence>
<dbReference type="InterPro" id="IPR002181">
    <property type="entry name" value="Fibrinogen_a/b/g_C_dom"/>
</dbReference>
<accession>A0A6I8U304</accession>
<dbReference type="Proteomes" id="UP000008820">
    <property type="component" value="Chromosome 3"/>
</dbReference>
<dbReference type="PROSITE" id="PS51406">
    <property type="entry name" value="FIBRINOGEN_C_2"/>
    <property type="match status" value="1"/>
</dbReference>
<organism evidence="1 2">
    <name type="scientific">Aedes aegypti</name>
    <name type="common">Yellowfever mosquito</name>
    <name type="synonym">Culex aegypti</name>
    <dbReference type="NCBI Taxonomy" id="7159"/>
    <lineage>
        <taxon>Eukaryota</taxon>
        <taxon>Metazoa</taxon>
        <taxon>Ecdysozoa</taxon>
        <taxon>Arthropoda</taxon>
        <taxon>Hexapoda</taxon>
        <taxon>Insecta</taxon>
        <taxon>Pterygota</taxon>
        <taxon>Neoptera</taxon>
        <taxon>Endopterygota</taxon>
        <taxon>Diptera</taxon>
        <taxon>Nematocera</taxon>
        <taxon>Culicoidea</taxon>
        <taxon>Culicidae</taxon>
        <taxon>Culicinae</taxon>
        <taxon>Aedini</taxon>
        <taxon>Aedes</taxon>
        <taxon>Stegomyia</taxon>
    </lineage>
</organism>
<dbReference type="PANTHER" id="PTHR19143:SF327">
    <property type="entry name" value="FI21813P1-RELATED"/>
    <property type="match status" value="1"/>
</dbReference>
<gene>
    <name evidence="1" type="primary">110678112</name>
</gene>
<dbReference type="OrthoDB" id="6145874at2759"/>
<dbReference type="SMR" id="A0A6I8U304"/>
<dbReference type="InterPro" id="IPR036056">
    <property type="entry name" value="Fibrinogen-like_C"/>
</dbReference>
<evidence type="ECO:0000313" key="2">
    <source>
        <dbReference type="Proteomes" id="UP000008820"/>
    </source>
</evidence>
<dbReference type="GO" id="GO:0005615">
    <property type="term" value="C:extracellular space"/>
    <property type="evidence" value="ECO:0007669"/>
    <property type="project" value="TreeGrafter"/>
</dbReference>
<dbReference type="InParanoid" id="A0A6I8U304"/>